<dbReference type="Proteomes" id="UP000270342">
    <property type="component" value="Unassembled WGS sequence"/>
</dbReference>
<protein>
    <submittedName>
        <fullName evidence="1">Uncharacterized protein</fullName>
    </submittedName>
</protein>
<sequence length="100" mass="10778">MSPKAKDQVAGLIPGPYRIGRTTEADITVVADTINGPITVGRFPRVRQMDAFAQATLYTKLPDLIHAFRGLREQIAGATVTLGDLTGPMQQIDSILDSVK</sequence>
<organism evidence="1 2">
    <name type="scientific">Pararobbsia silviterrae</name>
    <dbReference type="NCBI Taxonomy" id="1792498"/>
    <lineage>
        <taxon>Bacteria</taxon>
        <taxon>Pseudomonadati</taxon>
        <taxon>Pseudomonadota</taxon>
        <taxon>Betaproteobacteria</taxon>
        <taxon>Burkholderiales</taxon>
        <taxon>Burkholderiaceae</taxon>
        <taxon>Pararobbsia</taxon>
    </lineage>
</organism>
<keyword evidence="2" id="KW-1185">Reference proteome</keyword>
<gene>
    <name evidence="1" type="ORF">D7S86_27325</name>
</gene>
<reference evidence="1 2" key="1">
    <citation type="submission" date="2018-10" db="EMBL/GenBank/DDBJ databases">
        <title>Robbsia sp. DHC34, isolated from soil.</title>
        <authorList>
            <person name="Gao Z.-H."/>
            <person name="Qiu L.-H."/>
        </authorList>
    </citation>
    <scope>NUCLEOTIDE SEQUENCE [LARGE SCALE GENOMIC DNA]</scope>
    <source>
        <strain evidence="1 2">DHC34</strain>
    </source>
</reference>
<name>A0A494X8M6_9BURK</name>
<evidence type="ECO:0000313" key="2">
    <source>
        <dbReference type="Proteomes" id="UP000270342"/>
    </source>
</evidence>
<proteinExistence type="predicted"/>
<dbReference type="AlphaFoldDB" id="A0A494X8M6"/>
<comment type="caution">
    <text evidence="1">The sequence shown here is derived from an EMBL/GenBank/DDBJ whole genome shotgun (WGS) entry which is preliminary data.</text>
</comment>
<dbReference type="EMBL" id="RBZU01000019">
    <property type="protein sequence ID" value="RKP44736.1"/>
    <property type="molecule type" value="Genomic_DNA"/>
</dbReference>
<accession>A0A494X8M6</accession>
<dbReference type="RefSeq" id="WP_121091283.1">
    <property type="nucleotide sequence ID" value="NZ_RBZU01000019.1"/>
</dbReference>
<evidence type="ECO:0000313" key="1">
    <source>
        <dbReference type="EMBL" id="RKP44736.1"/>
    </source>
</evidence>